<feature type="transmembrane region" description="Helical" evidence="1">
    <location>
        <begin position="12"/>
        <end position="32"/>
    </location>
</feature>
<feature type="transmembrane region" description="Helical" evidence="1">
    <location>
        <begin position="52"/>
        <end position="85"/>
    </location>
</feature>
<dbReference type="AlphaFoldDB" id="A0A2A6ZXT2"/>
<dbReference type="Proteomes" id="UP000260783">
    <property type="component" value="Unassembled WGS sequence"/>
</dbReference>
<evidence type="ECO:0000313" key="5">
    <source>
        <dbReference type="EMBL" id="RGB88097.1"/>
    </source>
</evidence>
<dbReference type="EMBL" id="WKQM01000001">
    <property type="protein sequence ID" value="MSC50573.1"/>
    <property type="molecule type" value="Genomic_DNA"/>
</dbReference>
<evidence type="ECO:0000313" key="13">
    <source>
        <dbReference type="Proteomes" id="UP000462091"/>
    </source>
</evidence>
<gene>
    <name evidence="4" type="ORF">C4N21_08220</name>
    <name evidence="3" type="ORF">CGS55_12515</name>
    <name evidence="7" type="ORF">DW855_06345</name>
    <name evidence="6" type="ORF">DWZ04_05410</name>
    <name evidence="5" type="ORF">DWZ25_05840</name>
    <name evidence="2" type="ORF">GKE10_01350</name>
</gene>
<dbReference type="Proteomes" id="UP000250550">
    <property type="component" value="Unassembled WGS sequence"/>
</dbReference>
<evidence type="ECO:0000313" key="7">
    <source>
        <dbReference type="EMBL" id="RGC19594.1"/>
    </source>
</evidence>
<proteinExistence type="predicted"/>
<dbReference type="EMBL" id="NMTV01000068">
    <property type="protein sequence ID" value="PDX71582.1"/>
    <property type="molecule type" value="Genomic_DNA"/>
</dbReference>
<evidence type="ECO:0000313" key="8">
    <source>
        <dbReference type="Proteomes" id="UP000219901"/>
    </source>
</evidence>
<reference evidence="10 11" key="4">
    <citation type="submission" date="2018-08" db="EMBL/GenBank/DDBJ databases">
        <title>A genome reference for cultivated species of the human gut microbiota.</title>
        <authorList>
            <person name="Zou Y."/>
            <person name="Xue W."/>
            <person name="Luo G."/>
        </authorList>
    </citation>
    <scope>NUCLEOTIDE SEQUENCE [LARGE SCALE GENOMIC DNA]</scope>
    <source>
        <strain evidence="6 12">AF29-11BH</strain>
        <strain evidence="5 11">AF31-14AC</strain>
        <strain evidence="7 10">AM37-13AC</strain>
    </source>
</reference>
<dbReference type="EMBL" id="QVEW01000004">
    <property type="protein sequence ID" value="RGB99306.1"/>
    <property type="molecule type" value="Genomic_DNA"/>
</dbReference>
<comment type="caution">
    <text evidence="3">The sequence shown here is derived from an EMBL/GenBank/DDBJ whole genome shotgun (WGS) entry which is preliminary data.</text>
</comment>
<evidence type="ECO:0000313" key="11">
    <source>
        <dbReference type="Proteomes" id="UP000260782"/>
    </source>
</evidence>
<dbReference type="RefSeq" id="WP_097783721.1">
    <property type="nucleotide sequence ID" value="NZ_CP030777.1"/>
</dbReference>
<dbReference type="Proteomes" id="UP000260733">
    <property type="component" value="Unassembled WGS sequence"/>
</dbReference>
<keyword evidence="1" id="KW-0812">Transmembrane</keyword>
<evidence type="ECO:0000313" key="4">
    <source>
        <dbReference type="EMBL" id="RAW65141.1"/>
    </source>
</evidence>
<evidence type="ECO:0000313" key="9">
    <source>
        <dbReference type="Proteomes" id="UP000250550"/>
    </source>
</evidence>
<dbReference type="Proteomes" id="UP000260782">
    <property type="component" value="Unassembled WGS sequence"/>
</dbReference>
<dbReference type="InterPro" id="IPR032479">
    <property type="entry name" value="DUF5058"/>
</dbReference>
<feature type="transmembrane region" description="Helical" evidence="1">
    <location>
        <begin position="193"/>
        <end position="210"/>
    </location>
</feature>
<keyword evidence="1" id="KW-0472">Membrane</keyword>
<evidence type="ECO:0000313" key="3">
    <source>
        <dbReference type="EMBL" id="PDX71582.1"/>
    </source>
</evidence>
<protein>
    <submittedName>
        <fullName evidence="3">DUF5058 domain-containing protein</fullName>
    </submittedName>
    <submittedName>
        <fullName evidence="2">DUF5058 family protein</fullName>
    </submittedName>
</protein>
<feature type="transmembrane region" description="Helical" evidence="1">
    <location>
        <begin position="167"/>
        <end position="187"/>
    </location>
</feature>
<sequence length="242" mass="25979">MATMKDIIQSPLLLALVIGGLLYISAFSLVYLKKAYDHCLELGITRKELSNVIKSSLIFSVVPSLSIVVGLFVLIAVLGSVWAWWRLSVIGSLSYETMISSSIAQVLGYASSAEMLESATGRQFGVVMILMSVGMLSGFLILLPLGKKLCKSVDRSAAENGGSTWKNVLSGVFMLVMFSVYIPILLFTDNVQAAVMITGLVIAIGVGVLAKRPGLAWLNNFVMAFSMLGGLISSLAWVRIFG</sequence>
<feature type="transmembrane region" description="Helical" evidence="1">
    <location>
        <begin position="217"/>
        <end position="240"/>
    </location>
</feature>
<evidence type="ECO:0000256" key="1">
    <source>
        <dbReference type="SAM" id="Phobius"/>
    </source>
</evidence>
<evidence type="ECO:0000313" key="12">
    <source>
        <dbReference type="Proteomes" id="UP000260783"/>
    </source>
</evidence>
<name>A0A2A6ZXT2_9FIRM</name>
<organism evidence="3 8">
    <name type="scientific">Faecalibacterium prausnitzii</name>
    <dbReference type="NCBI Taxonomy" id="853"/>
    <lineage>
        <taxon>Bacteria</taxon>
        <taxon>Bacillati</taxon>
        <taxon>Bacillota</taxon>
        <taxon>Clostridia</taxon>
        <taxon>Eubacteriales</taxon>
        <taxon>Oscillospiraceae</taxon>
        <taxon>Faecalibacterium</taxon>
    </lineage>
</organism>
<dbReference type="EMBL" id="QVES01000004">
    <property type="protein sequence ID" value="RGB88097.1"/>
    <property type="molecule type" value="Genomic_DNA"/>
</dbReference>
<dbReference type="EMBL" id="PRLF01000009">
    <property type="protein sequence ID" value="RAW65141.1"/>
    <property type="molecule type" value="Genomic_DNA"/>
</dbReference>
<dbReference type="Proteomes" id="UP000462091">
    <property type="component" value="Unassembled WGS sequence"/>
</dbReference>
<keyword evidence="1" id="KW-1133">Transmembrane helix</keyword>
<reference evidence="3" key="2">
    <citation type="submission" date="2017-07" db="EMBL/GenBank/DDBJ databases">
        <authorList>
            <person name="Sun Z.S."/>
            <person name="Albrecht U."/>
            <person name="Echele G."/>
            <person name="Lee C.C."/>
        </authorList>
    </citation>
    <scope>NUCLEOTIDE SEQUENCE</scope>
    <source>
        <strain evidence="3">CNCM I 4546</strain>
    </source>
</reference>
<accession>A0A2A6ZXT2</accession>
<reference evidence="2 13" key="5">
    <citation type="journal article" date="2019" name="Nat. Med.">
        <title>A library of human gut bacterial isolates paired with longitudinal multiomics data enables mechanistic microbiome research.</title>
        <authorList>
            <person name="Poyet M."/>
            <person name="Groussin M."/>
            <person name="Gibbons S.M."/>
            <person name="Avila-Pacheco J."/>
            <person name="Jiang X."/>
            <person name="Kearney S.M."/>
            <person name="Perrotta A.R."/>
            <person name="Berdy B."/>
            <person name="Zhao S."/>
            <person name="Lieberman T.D."/>
            <person name="Swanson P.K."/>
            <person name="Smith M."/>
            <person name="Roesemann S."/>
            <person name="Alexander J.E."/>
            <person name="Rich S.A."/>
            <person name="Livny J."/>
            <person name="Vlamakis H."/>
            <person name="Clish C."/>
            <person name="Bullock K."/>
            <person name="Deik A."/>
            <person name="Scott J."/>
            <person name="Pierce K.A."/>
            <person name="Xavier R.J."/>
            <person name="Alm E.J."/>
        </authorList>
    </citation>
    <scope>NUCLEOTIDE SEQUENCE [LARGE SCALE GENOMIC DNA]</scope>
    <source>
        <strain evidence="2 13">BIOML-B1</strain>
    </source>
</reference>
<dbReference type="EMBL" id="QVFB01000008">
    <property type="protein sequence ID" value="RGC19594.1"/>
    <property type="molecule type" value="Genomic_DNA"/>
</dbReference>
<feature type="transmembrane region" description="Helical" evidence="1">
    <location>
        <begin position="124"/>
        <end position="146"/>
    </location>
</feature>
<evidence type="ECO:0000313" key="10">
    <source>
        <dbReference type="Proteomes" id="UP000260733"/>
    </source>
</evidence>
<reference evidence="4 9" key="3">
    <citation type="submission" date="2018-02" db="EMBL/GenBank/DDBJ databases">
        <title>Complete genome sequencing of Faecalibacterium prausnitzii strains isolated from the human gut.</title>
        <authorList>
            <person name="Fitzgerald B.C."/>
            <person name="Shkoporov A.N."/>
            <person name="Ross P.R."/>
            <person name="Hill C."/>
        </authorList>
    </citation>
    <scope>NUCLEOTIDE SEQUENCE [LARGE SCALE GENOMIC DNA]</scope>
    <source>
        <strain evidence="4 9">APC924/119</strain>
    </source>
</reference>
<evidence type="ECO:0000313" key="2">
    <source>
        <dbReference type="EMBL" id="MSC50573.1"/>
    </source>
</evidence>
<evidence type="ECO:0000313" key="6">
    <source>
        <dbReference type="EMBL" id="RGB99306.1"/>
    </source>
</evidence>
<dbReference type="Pfam" id="PF16481">
    <property type="entry name" value="DUF5058"/>
    <property type="match status" value="1"/>
</dbReference>
<reference evidence="3 8" key="1">
    <citation type="journal article" date="2017" name="Front. Microbiol.">
        <title>New Insights into the Diversity of the Genus Faecalibacterium.</title>
        <authorList>
            <person name="Benevides L."/>
            <person name="Burman S."/>
            <person name="Martin R."/>
            <person name="Robert V."/>
            <person name="Thomas M."/>
            <person name="Miquel S."/>
            <person name="Chain F."/>
            <person name="Sokol H."/>
            <person name="Bermudez-Humaran L.G."/>
            <person name="Morrison M."/>
            <person name="Langella P."/>
            <person name="Azevedo V.A."/>
            <person name="Chatel J.M."/>
            <person name="Soares S."/>
        </authorList>
    </citation>
    <scope>NUCLEOTIDE SEQUENCE [LARGE SCALE GENOMIC DNA]</scope>
    <source>
        <strain evidence="3 8">CNCM I 4546</strain>
    </source>
</reference>
<dbReference type="Proteomes" id="UP000219901">
    <property type="component" value="Unassembled WGS sequence"/>
</dbReference>